<dbReference type="Pfam" id="PF01609">
    <property type="entry name" value="DDE_Tnp_1"/>
    <property type="match status" value="1"/>
</dbReference>
<dbReference type="EMBL" id="CP063989">
    <property type="protein sequence ID" value="QPL06639.1"/>
    <property type="molecule type" value="Genomic_DNA"/>
</dbReference>
<evidence type="ECO:0000313" key="6">
    <source>
        <dbReference type="EMBL" id="QPL06674.1"/>
    </source>
</evidence>
<accession>A0A7T0LMT6</accession>
<dbReference type="PANTHER" id="PTHR34614:SF2">
    <property type="entry name" value="TRANSPOSASE IS4-LIKE DOMAIN-CONTAINING PROTEIN"/>
    <property type="match status" value="1"/>
</dbReference>
<dbReference type="KEGG" id="arep:ID810_09700"/>
<organism evidence="6 8">
    <name type="scientific">Actinomyces respiraculi</name>
    <dbReference type="NCBI Taxonomy" id="2744574"/>
    <lineage>
        <taxon>Bacteria</taxon>
        <taxon>Bacillati</taxon>
        <taxon>Actinomycetota</taxon>
        <taxon>Actinomycetes</taxon>
        <taxon>Actinomycetales</taxon>
        <taxon>Actinomycetaceae</taxon>
        <taxon>Actinomyces</taxon>
    </lineage>
</organism>
<dbReference type="InterPro" id="IPR002559">
    <property type="entry name" value="Transposase_11"/>
</dbReference>
<dbReference type="EMBL" id="CP063989">
    <property type="protein sequence ID" value="QPL06675.1"/>
    <property type="molecule type" value="Genomic_DNA"/>
</dbReference>
<dbReference type="RefSeq" id="WP_166858839.1">
    <property type="nucleotide sequence ID" value="NZ_CP063989.1"/>
</dbReference>
<proteinExistence type="predicted"/>
<evidence type="ECO:0000313" key="3">
    <source>
        <dbReference type="EMBL" id="QPL06628.1"/>
    </source>
</evidence>
<evidence type="ECO:0000313" key="7">
    <source>
        <dbReference type="EMBL" id="QPL06675.1"/>
    </source>
</evidence>
<dbReference type="Gene3D" id="3.90.350.10">
    <property type="entry name" value="Transposase Inhibitor Protein From Tn5, Chain A, domain 1"/>
    <property type="match status" value="1"/>
</dbReference>
<evidence type="ECO:0000313" key="8">
    <source>
        <dbReference type="Proteomes" id="UP000594637"/>
    </source>
</evidence>
<gene>
    <name evidence="2" type="ORF">ID810_02575</name>
    <name evidence="3" type="ORF">ID810_07625</name>
    <name evidence="4" type="ORF">ID810_07865</name>
    <name evidence="5" type="ORF">ID810_07875</name>
    <name evidence="6" type="ORF">ID810_09700</name>
    <name evidence="7" type="ORF">ID810_09710</name>
</gene>
<dbReference type="EMBL" id="CP063989">
    <property type="protein sequence ID" value="QPL06638.1"/>
    <property type="molecule type" value="Genomic_DNA"/>
</dbReference>
<dbReference type="SUPFAM" id="SSF53098">
    <property type="entry name" value="Ribonuclease H-like"/>
    <property type="match status" value="1"/>
</dbReference>
<protein>
    <submittedName>
        <fullName evidence="6">IS1634 family transposase</fullName>
    </submittedName>
</protein>
<dbReference type="AlphaFoldDB" id="A0A7T0LMT6"/>
<dbReference type="KEGG" id="arep:ID810_09710"/>
<evidence type="ECO:0000313" key="4">
    <source>
        <dbReference type="EMBL" id="QPL06638.1"/>
    </source>
</evidence>
<dbReference type="EMBL" id="CP063989">
    <property type="protein sequence ID" value="QPL06628.1"/>
    <property type="molecule type" value="Genomic_DNA"/>
</dbReference>
<reference evidence="6 8" key="1">
    <citation type="submission" date="2020-11" db="EMBL/GenBank/DDBJ databases">
        <title>Actinomyces sp. ZJ750.</title>
        <authorList>
            <person name="Zhou J."/>
        </authorList>
    </citation>
    <scope>NUCLEOTIDE SEQUENCE [LARGE SCALE GENOMIC DNA]</scope>
    <source>
        <strain evidence="6 8">ZJ750</strain>
    </source>
</reference>
<dbReference type="InterPro" id="IPR012337">
    <property type="entry name" value="RNaseH-like_sf"/>
</dbReference>
<evidence type="ECO:0000259" key="1">
    <source>
        <dbReference type="Pfam" id="PF01609"/>
    </source>
</evidence>
<keyword evidence="8" id="KW-1185">Reference proteome</keyword>
<dbReference type="KEGG" id="arep:ID810_02575"/>
<dbReference type="NCBIfam" id="NF033559">
    <property type="entry name" value="transpos_IS1634"/>
    <property type="match status" value="1"/>
</dbReference>
<sequence length="533" mass="58482">MSPFIRQVRTASGATAVQIAVKEGRRNKVVEHIGSAHTPGELAALVQVAQEKLHPGQLQLDLDLPSGSAGSRPGVHGDYQQTAIGAAHLVSHRSGLLWQVLCDAWQDLGFDQAVDDEAFKQIVLARLIEPTSKSAIAAMLTSLGLESFDSRTHFRALTRCVERDYRSALARAALEHCLACGDVSLVLYDVTTLYFEAEKEDALRKVGYSKERRVDPQILVGLLADRNGFPLEVSCWEGNKAETHTLIPTIEAFKQRAGAEHLVVVADAGMLSSANLQALDQAGYGFIVGARQTKAPLDLQAHFFWHGDCFTDGQTIDTITPRHGGKQERNQHLKDEPVWHPQTHPGSWRAIWVYSRKRAARDSKTLTLQENRARAIVAGEKAMRSARFVTTSSSGRGLDEKALARARRLEGLKGYVTNIPARTMSASEIVADYHNLWKVEQSFRMSKHDLRARPVFHHTRQAIEAHLTVVTAALAVARHLQAATGVSIKKIVQALRPVIDVTININGHELTATSQPQGQAANILASLTNKTGH</sequence>
<dbReference type="Proteomes" id="UP000594637">
    <property type="component" value="Chromosome"/>
</dbReference>
<dbReference type="GO" id="GO:0003677">
    <property type="term" value="F:DNA binding"/>
    <property type="evidence" value="ECO:0007669"/>
    <property type="project" value="InterPro"/>
</dbReference>
<dbReference type="PANTHER" id="PTHR34614">
    <property type="match status" value="1"/>
</dbReference>
<dbReference type="KEGG" id="arep:ID810_07625"/>
<dbReference type="InterPro" id="IPR047654">
    <property type="entry name" value="IS1634_transpos"/>
</dbReference>
<dbReference type="EMBL" id="CP063989">
    <property type="protein sequence ID" value="QPL06674.1"/>
    <property type="molecule type" value="Genomic_DNA"/>
</dbReference>
<dbReference type="GO" id="GO:0006313">
    <property type="term" value="P:DNA transposition"/>
    <property type="evidence" value="ECO:0007669"/>
    <property type="project" value="InterPro"/>
</dbReference>
<dbReference type="GO" id="GO:0004803">
    <property type="term" value="F:transposase activity"/>
    <property type="evidence" value="ECO:0007669"/>
    <property type="project" value="InterPro"/>
</dbReference>
<dbReference type="EMBL" id="CP063989">
    <property type="protein sequence ID" value="QPL06506.1"/>
    <property type="molecule type" value="Genomic_DNA"/>
</dbReference>
<feature type="domain" description="Transposase IS4-like" evidence="1">
    <location>
        <begin position="185"/>
        <end position="474"/>
    </location>
</feature>
<dbReference type="KEGG" id="arep:ID810_07875"/>
<name>A0A7T0LMT6_9ACTO</name>
<evidence type="ECO:0000313" key="5">
    <source>
        <dbReference type="EMBL" id="QPL06639.1"/>
    </source>
</evidence>
<dbReference type="KEGG" id="arep:ID810_07865"/>
<evidence type="ECO:0000313" key="2">
    <source>
        <dbReference type="EMBL" id="QPL06506.1"/>
    </source>
</evidence>